<dbReference type="PRINTS" id="PR00111">
    <property type="entry name" value="ABHYDROLASE"/>
</dbReference>
<sequence length="243" mass="25610">MATTPLHTVMVPGLLCSARLYEQLLPTAWSHGAVTVADNRRDSTVAAMAERLLAAAPERFVLVGLSMGGYVALEVMRRAPERVAGLALISTSARPDSPEQLSGRRDQEQAVLAGRFSDLVEAVFPVLVDPGNLARADLADFWRTMAHEVGPEAFVGQLALASGRPDSRPDLGSIGCPTAVVHGFGDRLITAENAVELAAGIPGAQLTLVEGAGHMLAQEQPEALAAAVAELFLEVTSKTPLMR</sequence>
<accession>A0AAU7JSW7</accession>
<dbReference type="AlphaFoldDB" id="A0AAU7JSW7"/>
<dbReference type="Pfam" id="PF12697">
    <property type="entry name" value="Abhydrolase_6"/>
    <property type="match status" value="1"/>
</dbReference>
<organism evidence="2">
    <name type="scientific">Pedococcus sp. KACC 23699</name>
    <dbReference type="NCBI Taxonomy" id="3149228"/>
    <lineage>
        <taxon>Bacteria</taxon>
        <taxon>Bacillati</taxon>
        <taxon>Actinomycetota</taxon>
        <taxon>Actinomycetes</taxon>
        <taxon>Micrococcales</taxon>
        <taxon>Intrasporangiaceae</taxon>
        <taxon>Pedococcus</taxon>
    </lineage>
</organism>
<dbReference type="PANTHER" id="PTHR43433">
    <property type="entry name" value="HYDROLASE, ALPHA/BETA FOLD FAMILY PROTEIN"/>
    <property type="match status" value="1"/>
</dbReference>
<dbReference type="InterPro" id="IPR029058">
    <property type="entry name" value="AB_hydrolase_fold"/>
</dbReference>
<protein>
    <submittedName>
        <fullName evidence="2">Alpha/beta hydrolase</fullName>
    </submittedName>
</protein>
<name>A0AAU7JSW7_9MICO</name>
<dbReference type="EMBL" id="CP157483">
    <property type="protein sequence ID" value="XBO43169.1"/>
    <property type="molecule type" value="Genomic_DNA"/>
</dbReference>
<dbReference type="RefSeq" id="WP_406830598.1">
    <property type="nucleotide sequence ID" value="NZ_CP157483.1"/>
</dbReference>
<dbReference type="InterPro" id="IPR050471">
    <property type="entry name" value="AB_hydrolase"/>
</dbReference>
<dbReference type="PANTHER" id="PTHR43433:SF4">
    <property type="entry name" value="NON-HEME CHLOROPEROXIDASE-RELATED"/>
    <property type="match status" value="1"/>
</dbReference>
<evidence type="ECO:0000313" key="2">
    <source>
        <dbReference type="EMBL" id="XBO43169.1"/>
    </source>
</evidence>
<dbReference type="InterPro" id="IPR000073">
    <property type="entry name" value="AB_hydrolase_1"/>
</dbReference>
<keyword evidence="2" id="KW-0378">Hydrolase</keyword>
<dbReference type="Gene3D" id="3.40.50.1820">
    <property type="entry name" value="alpha/beta hydrolase"/>
    <property type="match status" value="1"/>
</dbReference>
<proteinExistence type="predicted"/>
<dbReference type="SUPFAM" id="SSF53474">
    <property type="entry name" value="alpha/beta-Hydrolases"/>
    <property type="match status" value="1"/>
</dbReference>
<reference evidence="2" key="1">
    <citation type="submission" date="2024-05" db="EMBL/GenBank/DDBJ databases">
        <authorList>
            <person name="Kim S."/>
            <person name="Heo J."/>
            <person name="Choi H."/>
            <person name="Choi Y."/>
            <person name="Kwon S.-W."/>
            <person name="Kim Y."/>
        </authorList>
    </citation>
    <scope>NUCLEOTIDE SEQUENCE</scope>
    <source>
        <strain evidence="2">KACC 23699</strain>
    </source>
</reference>
<feature type="domain" description="AB hydrolase-1" evidence="1">
    <location>
        <begin position="18"/>
        <end position="227"/>
    </location>
</feature>
<gene>
    <name evidence="2" type="ORF">ABEG17_16625</name>
</gene>
<evidence type="ECO:0000259" key="1">
    <source>
        <dbReference type="Pfam" id="PF12697"/>
    </source>
</evidence>
<dbReference type="GO" id="GO:0016787">
    <property type="term" value="F:hydrolase activity"/>
    <property type="evidence" value="ECO:0007669"/>
    <property type="project" value="UniProtKB-KW"/>
</dbReference>